<evidence type="ECO:0000313" key="3">
    <source>
        <dbReference type="Proteomes" id="UP000614490"/>
    </source>
</evidence>
<organism evidence="2 3">
    <name type="scientific">Halobacillus yeomjeoni</name>
    <dbReference type="NCBI Taxonomy" id="311194"/>
    <lineage>
        <taxon>Bacteria</taxon>
        <taxon>Bacillati</taxon>
        <taxon>Bacillota</taxon>
        <taxon>Bacilli</taxon>
        <taxon>Bacillales</taxon>
        <taxon>Bacillaceae</taxon>
        <taxon>Halobacillus</taxon>
    </lineage>
</organism>
<gene>
    <name evidence="2" type="ORF">H0267_13290</name>
</gene>
<proteinExistence type="predicted"/>
<feature type="transmembrane region" description="Helical" evidence="1">
    <location>
        <begin position="34"/>
        <end position="52"/>
    </location>
</feature>
<feature type="transmembrane region" description="Helical" evidence="1">
    <location>
        <begin position="6"/>
        <end position="27"/>
    </location>
</feature>
<evidence type="ECO:0000313" key="2">
    <source>
        <dbReference type="EMBL" id="MBH0231195.1"/>
    </source>
</evidence>
<keyword evidence="3" id="KW-1185">Reference proteome</keyword>
<keyword evidence="1" id="KW-0812">Transmembrane</keyword>
<protein>
    <submittedName>
        <fullName evidence="2">Uncharacterized protein</fullName>
    </submittedName>
</protein>
<dbReference type="RefSeq" id="WP_197317837.1">
    <property type="nucleotide sequence ID" value="NZ_JADZSC010000003.1"/>
</dbReference>
<name>A0A931MW27_9BACI</name>
<sequence length="84" mass="9818">MSKFFTHIFNLLVGVLIVLEGSVYIFMNNKDGQLHLRSIMMSILLFIAWAIAYRKQLTSENPSAWLIVMIIIMIPMILPWLFFI</sequence>
<feature type="transmembrane region" description="Helical" evidence="1">
    <location>
        <begin position="64"/>
        <end position="83"/>
    </location>
</feature>
<comment type="caution">
    <text evidence="2">The sequence shown here is derived from an EMBL/GenBank/DDBJ whole genome shotgun (WGS) entry which is preliminary data.</text>
</comment>
<accession>A0A931MW27</accession>
<keyword evidence="1" id="KW-1133">Transmembrane helix</keyword>
<dbReference type="EMBL" id="JADZSC010000003">
    <property type="protein sequence ID" value="MBH0231195.1"/>
    <property type="molecule type" value="Genomic_DNA"/>
</dbReference>
<dbReference type="AlphaFoldDB" id="A0A931MW27"/>
<keyword evidence="1" id="KW-0472">Membrane</keyword>
<evidence type="ECO:0000256" key="1">
    <source>
        <dbReference type="SAM" id="Phobius"/>
    </source>
</evidence>
<dbReference type="Proteomes" id="UP000614490">
    <property type="component" value="Unassembled WGS sequence"/>
</dbReference>
<reference evidence="2 3" key="1">
    <citation type="journal article" date="2005" name="Int. J. Syst. Evol. Microbiol.">
        <title>Halobacillus yeomjeoni sp. nov., isolated from a marine solar saltern in Korea.</title>
        <authorList>
            <person name="Yoon J.H."/>
            <person name="Kang S.J."/>
            <person name="Lee C.H."/>
            <person name="Oh H.W."/>
            <person name="Oh T.K."/>
        </authorList>
    </citation>
    <scope>NUCLEOTIDE SEQUENCE [LARGE SCALE GENOMIC DNA]</scope>
    <source>
        <strain evidence="2 3">KCTC 3957</strain>
    </source>
</reference>